<evidence type="ECO:0000313" key="1">
    <source>
        <dbReference type="EMBL" id="LAB26326.1"/>
    </source>
</evidence>
<accession>A0A2D4M068</accession>
<proteinExistence type="predicted"/>
<dbReference type="EMBL" id="IACM01052372">
    <property type="protein sequence ID" value="LAB26330.1"/>
    <property type="molecule type" value="Transcribed_RNA"/>
</dbReference>
<protein>
    <submittedName>
        <fullName evidence="1">Uncharacterized protein</fullName>
    </submittedName>
</protein>
<name>A0A2D4M068_9SAUR</name>
<reference evidence="1" key="2">
    <citation type="submission" date="2017-11" db="EMBL/GenBank/DDBJ databases">
        <title>Coralsnake Venomics: Analyses of Venom Gland Transcriptomes and Proteomes of Six Brazilian Taxa.</title>
        <authorList>
            <person name="Aird S.D."/>
            <person name="Jorge da Silva N."/>
            <person name="Qiu L."/>
            <person name="Villar-Briones A."/>
            <person name="Aparecida-Saddi V."/>
            <person name="Campos-Telles M.P."/>
            <person name="Grau M."/>
            <person name="Mikheyev A.S."/>
        </authorList>
    </citation>
    <scope>NUCLEOTIDE SEQUENCE</scope>
    <source>
        <tissue evidence="1">Venom_gland</tissue>
    </source>
</reference>
<dbReference type="EMBL" id="IACM01052374">
    <property type="protein sequence ID" value="LAB26334.1"/>
    <property type="molecule type" value="Transcribed_RNA"/>
</dbReference>
<sequence>MGCNSTNNISTSTDASEKGISFVPVSSLHIEELGKLFRMWHNQVPRNHFWSPMSISFMRNTVQGYIKTLFIIQAMPANRTNFTVCTDQELYISNILGETNIFKRKHVFD</sequence>
<organism evidence="1">
    <name type="scientific">Micrurus spixii</name>
    <name type="common">Amazon coral snake</name>
    <dbReference type="NCBI Taxonomy" id="129469"/>
    <lineage>
        <taxon>Eukaryota</taxon>
        <taxon>Metazoa</taxon>
        <taxon>Chordata</taxon>
        <taxon>Craniata</taxon>
        <taxon>Vertebrata</taxon>
        <taxon>Euteleostomi</taxon>
        <taxon>Lepidosauria</taxon>
        <taxon>Squamata</taxon>
        <taxon>Bifurcata</taxon>
        <taxon>Unidentata</taxon>
        <taxon>Episquamata</taxon>
        <taxon>Toxicofera</taxon>
        <taxon>Serpentes</taxon>
        <taxon>Colubroidea</taxon>
        <taxon>Elapidae</taxon>
        <taxon>Elapinae</taxon>
        <taxon>Micrurus</taxon>
    </lineage>
</organism>
<dbReference type="AlphaFoldDB" id="A0A2D4M068"/>
<dbReference type="EMBL" id="IACM01052370">
    <property type="protein sequence ID" value="LAB26326.1"/>
    <property type="molecule type" value="Transcribed_RNA"/>
</dbReference>
<reference evidence="1" key="1">
    <citation type="submission" date="2017-07" db="EMBL/GenBank/DDBJ databases">
        <authorList>
            <person name="Mikheyev A."/>
            <person name="Grau M."/>
        </authorList>
    </citation>
    <scope>NUCLEOTIDE SEQUENCE</scope>
    <source>
        <tissue evidence="1">Venom_gland</tissue>
    </source>
</reference>